<evidence type="ECO:0000313" key="7">
    <source>
        <dbReference type="EMBL" id="ONK58402.1"/>
    </source>
</evidence>
<dbReference type="AlphaFoldDB" id="A0A5P1E6X0"/>
<proteinExistence type="inferred from homology"/>
<keyword evidence="8" id="KW-1185">Reference proteome</keyword>
<evidence type="ECO:0000256" key="1">
    <source>
        <dbReference type="ARBA" id="ARBA00008682"/>
    </source>
</evidence>
<gene>
    <name evidence="7" type="ORF">A4U43_C09F12030</name>
</gene>
<reference evidence="8" key="1">
    <citation type="journal article" date="2017" name="Nat. Commun.">
        <title>The asparagus genome sheds light on the origin and evolution of a young Y chromosome.</title>
        <authorList>
            <person name="Harkess A."/>
            <person name="Zhou J."/>
            <person name="Xu C."/>
            <person name="Bowers J.E."/>
            <person name="Van der Hulst R."/>
            <person name="Ayyampalayam S."/>
            <person name="Mercati F."/>
            <person name="Riccardi P."/>
            <person name="McKain M.R."/>
            <person name="Kakrana A."/>
            <person name="Tang H."/>
            <person name="Ray J."/>
            <person name="Groenendijk J."/>
            <person name="Arikit S."/>
            <person name="Mathioni S.M."/>
            <person name="Nakano M."/>
            <person name="Shan H."/>
            <person name="Telgmann-Rauber A."/>
            <person name="Kanno A."/>
            <person name="Yue Z."/>
            <person name="Chen H."/>
            <person name="Li W."/>
            <person name="Chen Y."/>
            <person name="Xu X."/>
            <person name="Zhang Y."/>
            <person name="Luo S."/>
            <person name="Chen H."/>
            <person name="Gao J."/>
            <person name="Mao Z."/>
            <person name="Pires J.C."/>
            <person name="Luo M."/>
            <person name="Kudrna D."/>
            <person name="Wing R.A."/>
            <person name="Meyers B.C."/>
            <person name="Yi K."/>
            <person name="Kong H."/>
            <person name="Lavrijsen P."/>
            <person name="Sunseri F."/>
            <person name="Falavigna A."/>
            <person name="Ye Y."/>
            <person name="Leebens-Mack J.H."/>
            <person name="Chen G."/>
        </authorList>
    </citation>
    <scope>NUCLEOTIDE SEQUENCE [LARGE SCALE GENOMIC DNA]</scope>
    <source>
        <strain evidence="8">cv. DH0086</strain>
    </source>
</reference>
<name>A0A5P1E6X0_ASPOF</name>
<evidence type="ECO:0000256" key="4">
    <source>
        <dbReference type="ARBA" id="ARBA00023180"/>
    </source>
</evidence>
<organism evidence="7 8">
    <name type="scientific">Asparagus officinalis</name>
    <name type="common">Garden asparagus</name>
    <dbReference type="NCBI Taxonomy" id="4686"/>
    <lineage>
        <taxon>Eukaryota</taxon>
        <taxon>Viridiplantae</taxon>
        <taxon>Streptophyta</taxon>
        <taxon>Embryophyta</taxon>
        <taxon>Tracheophyta</taxon>
        <taxon>Spermatophyta</taxon>
        <taxon>Magnoliopsida</taxon>
        <taxon>Liliopsida</taxon>
        <taxon>Asparagales</taxon>
        <taxon>Asparagaceae</taxon>
        <taxon>Asparagoideae</taxon>
        <taxon>Asparagus</taxon>
    </lineage>
</organism>
<accession>A0A5P1E6X0</accession>
<dbReference type="Gene3D" id="3.10.50.10">
    <property type="match status" value="1"/>
</dbReference>
<keyword evidence="3" id="KW-0378">Hydrolase</keyword>
<keyword evidence="4" id="KW-0325">Glycoprotein</keyword>
<dbReference type="GO" id="GO:0004568">
    <property type="term" value="F:chitinase activity"/>
    <property type="evidence" value="ECO:0007669"/>
    <property type="project" value="TreeGrafter"/>
</dbReference>
<dbReference type="SMART" id="SM00636">
    <property type="entry name" value="Glyco_18"/>
    <property type="match status" value="1"/>
</dbReference>
<dbReference type="GO" id="GO:0006032">
    <property type="term" value="P:chitin catabolic process"/>
    <property type="evidence" value="ECO:0007669"/>
    <property type="project" value="TreeGrafter"/>
</dbReference>
<dbReference type="Gramene" id="ONK58402">
    <property type="protein sequence ID" value="ONK58402"/>
    <property type="gene ID" value="A4U43_C09F12030"/>
</dbReference>
<dbReference type="EMBL" id="CM007389">
    <property type="protein sequence ID" value="ONK58402.1"/>
    <property type="molecule type" value="Genomic_DNA"/>
</dbReference>
<comment type="similarity">
    <text evidence="1">Belongs to the glycosyl hydrolase 18 family. Chitinase class V subfamily.</text>
</comment>
<evidence type="ECO:0000256" key="2">
    <source>
        <dbReference type="ARBA" id="ARBA00022729"/>
    </source>
</evidence>
<dbReference type="Gene3D" id="3.20.20.80">
    <property type="entry name" value="Glycosidases"/>
    <property type="match status" value="1"/>
</dbReference>
<dbReference type="PROSITE" id="PS51910">
    <property type="entry name" value="GH18_2"/>
    <property type="match status" value="1"/>
</dbReference>
<dbReference type="OMA" id="ISENLDW"/>
<dbReference type="SUPFAM" id="SSF51445">
    <property type="entry name" value="(Trans)glycosidases"/>
    <property type="match status" value="1"/>
</dbReference>
<protein>
    <recommendedName>
        <fullName evidence="6">GH18 domain-containing protein</fullName>
    </recommendedName>
</protein>
<evidence type="ECO:0000259" key="6">
    <source>
        <dbReference type="PROSITE" id="PS51910"/>
    </source>
</evidence>
<dbReference type="Pfam" id="PF00704">
    <property type="entry name" value="Glyco_hydro_18"/>
    <property type="match status" value="1"/>
</dbReference>
<dbReference type="InterPro" id="IPR029070">
    <property type="entry name" value="Chitinase_insertion_sf"/>
</dbReference>
<dbReference type="FunFam" id="3.10.50.10:FF:000003">
    <property type="entry name" value="Class V chitinase CHIT5b"/>
    <property type="match status" value="1"/>
</dbReference>
<keyword evidence="2" id="KW-0732">Signal</keyword>
<dbReference type="GO" id="GO:0005576">
    <property type="term" value="C:extracellular region"/>
    <property type="evidence" value="ECO:0007669"/>
    <property type="project" value="TreeGrafter"/>
</dbReference>
<dbReference type="Proteomes" id="UP000243459">
    <property type="component" value="Chromosome 9"/>
</dbReference>
<dbReference type="InterPro" id="IPR050314">
    <property type="entry name" value="Glycosyl_Hydrlase_18"/>
</dbReference>
<dbReference type="PANTHER" id="PTHR11177">
    <property type="entry name" value="CHITINASE"/>
    <property type="match status" value="1"/>
</dbReference>
<keyword evidence="5" id="KW-0326">Glycosidase</keyword>
<dbReference type="SUPFAM" id="SSF54556">
    <property type="entry name" value="Chitinase insertion domain"/>
    <property type="match status" value="1"/>
</dbReference>
<dbReference type="GO" id="GO:0008061">
    <property type="term" value="F:chitin binding"/>
    <property type="evidence" value="ECO:0007669"/>
    <property type="project" value="InterPro"/>
</dbReference>
<sequence>MDMDLMVWTWHGSFHLQCHVFDGPTDDLDYPASAISENLDWVNALCFGYHKTNELITAADAPLYDKTTHLSTSYCIESWLDAGIPPCKLVMGIPLFGRSWYLKNKEKNGLGAQAVAAGPREKLSNRTGVIAYFEIKQILKETTPSLSYDNRTVSSYFHNGGLWVSFDSLQVVDEKIKFSLRNKLLGYFLWPISFDDSNHTISKKASGAWQIASASGEGKLGYEEAPSPQELNAQDLAPTQQEDISDAIARDPLMILYICNSLFLLLNLVRI</sequence>
<dbReference type="InterPro" id="IPR011583">
    <property type="entry name" value="Chitinase_II/V-like_cat"/>
</dbReference>
<dbReference type="InterPro" id="IPR017853">
    <property type="entry name" value="GH"/>
</dbReference>
<dbReference type="InterPro" id="IPR001223">
    <property type="entry name" value="Glyco_hydro18_cat"/>
</dbReference>
<dbReference type="GO" id="GO:0005975">
    <property type="term" value="P:carbohydrate metabolic process"/>
    <property type="evidence" value="ECO:0007669"/>
    <property type="project" value="InterPro"/>
</dbReference>
<feature type="domain" description="GH18" evidence="6">
    <location>
        <begin position="1"/>
        <end position="212"/>
    </location>
</feature>
<evidence type="ECO:0000256" key="5">
    <source>
        <dbReference type="ARBA" id="ARBA00023295"/>
    </source>
</evidence>
<evidence type="ECO:0000256" key="3">
    <source>
        <dbReference type="ARBA" id="ARBA00022801"/>
    </source>
</evidence>
<evidence type="ECO:0000313" key="8">
    <source>
        <dbReference type="Proteomes" id="UP000243459"/>
    </source>
</evidence>
<dbReference type="PANTHER" id="PTHR11177:SF347">
    <property type="entry name" value="GLYCOSYL HYDROLASES FAMILY 18 PROTEIN, EXPRESSED"/>
    <property type="match status" value="1"/>
</dbReference>